<reference evidence="2 3" key="1">
    <citation type="submission" date="2018-06" db="EMBL/GenBank/DDBJ databases">
        <title>Genomic Encyclopedia of Type Strains, Phase IV (KMG-IV): sequencing the most valuable type-strain genomes for metagenomic binning, comparative biology and taxonomic classification.</title>
        <authorList>
            <person name="Goeker M."/>
        </authorList>
    </citation>
    <scope>NUCLEOTIDE SEQUENCE [LARGE SCALE GENOMIC DNA]</scope>
    <source>
        <strain evidence="2 3">DSM 24032</strain>
    </source>
</reference>
<sequence>MMEQTTIQELIQIKYILMVIAALLAVLVVGKLCGVIGNLINNWRAYSDSRIRVAAIDMFDRAEYVELEKFLQEKLILFPNNATAIYWMARCNLSSSNIEKAKEYFMRLKALEPSWETEYVTPFLKEIDEKH</sequence>
<evidence type="ECO:0008006" key="4">
    <source>
        <dbReference type="Google" id="ProtNLM"/>
    </source>
</evidence>
<keyword evidence="1" id="KW-1133">Transmembrane helix</keyword>
<name>A0A395JEF3_9GAMM</name>
<organism evidence="2 3">
    <name type="scientific">Arenicella xantha</name>
    <dbReference type="NCBI Taxonomy" id="644221"/>
    <lineage>
        <taxon>Bacteria</taxon>
        <taxon>Pseudomonadati</taxon>
        <taxon>Pseudomonadota</taxon>
        <taxon>Gammaproteobacteria</taxon>
        <taxon>Arenicellales</taxon>
        <taxon>Arenicellaceae</taxon>
        <taxon>Arenicella</taxon>
    </lineage>
</organism>
<keyword evidence="1" id="KW-0812">Transmembrane</keyword>
<dbReference type="InterPro" id="IPR011990">
    <property type="entry name" value="TPR-like_helical_dom_sf"/>
</dbReference>
<dbReference type="AlphaFoldDB" id="A0A395JEF3"/>
<feature type="transmembrane region" description="Helical" evidence="1">
    <location>
        <begin position="15"/>
        <end position="40"/>
    </location>
</feature>
<accession>A0A395JEF3</accession>
<gene>
    <name evidence="2" type="ORF">DFR28_1193</name>
</gene>
<dbReference type="EMBL" id="QNRT01000019">
    <property type="protein sequence ID" value="RBP45466.1"/>
    <property type="molecule type" value="Genomic_DNA"/>
</dbReference>
<keyword evidence="1" id="KW-0472">Membrane</keyword>
<dbReference type="SUPFAM" id="SSF48452">
    <property type="entry name" value="TPR-like"/>
    <property type="match status" value="1"/>
</dbReference>
<dbReference type="InParanoid" id="A0A395JEF3"/>
<keyword evidence="3" id="KW-1185">Reference proteome</keyword>
<dbReference type="Proteomes" id="UP000253083">
    <property type="component" value="Unassembled WGS sequence"/>
</dbReference>
<proteinExistence type="predicted"/>
<protein>
    <recommendedName>
        <fullName evidence="4">Tetratricopeptide repeat protein</fullName>
    </recommendedName>
</protein>
<evidence type="ECO:0000256" key="1">
    <source>
        <dbReference type="SAM" id="Phobius"/>
    </source>
</evidence>
<dbReference type="Gene3D" id="1.25.40.10">
    <property type="entry name" value="Tetratricopeptide repeat domain"/>
    <property type="match status" value="1"/>
</dbReference>
<comment type="caution">
    <text evidence="2">The sequence shown here is derived from an EMBL/GenBank/DDBJ whole genome shotgun (WGS) entry which is preliminary data.</text>
</comment>
<evidence type="ECO:0000313" key="3">
    <source>
        <dbReference type="Proteomes" id="UP000253083"/>
    </source>
</evidence>
<evidence type="ECO:0000313" key="2">
    <source>
        <dbReference type="EMBL" id="RBP45466.1"/>
    </source>
</evidence>